<dbReference type="Proteomes" id="UP001055072">
    <property type="component" value="Unassembled WGS sequence"/>
</dbReference>
<comment type="caution">
    <text evidence="1">The sequence shown here is derived from an EMBL/GenBank/DDBJ whole genome shotgun (WGS) entry which is preliminary data.</text>
</comment>
<evidence type="ECO:0000313" key="2">
    <source>
        <dbReference type="Proteomes" id="UP001055072"/>
    </source>
</evidence>
<name>A0ACB8TMR8_9APHY</name>
<evidence type="ECO:0000313" key="1">
    <source>
        <dbReference type="EMBL" id="KAI0083272.1"/>
    </source>
</evidence>
<keyword evidence="2" id="KW-1185">Reference proteome</keyword>
<gene>
    <name evidence="1" type="ORF">BDY19DRAFT_998693</name>
</gene>
<accession>A0ACB8TMR8</accession>
<organism evidence="1 2">
    <name type="scientific">Irpex rosettiformis</name>
    <dbReference type="NCBI Taxonomy" id="378272"/>
    <lineage>
        <taxon>Eukaryota</taxon>
        <taxon>Fungi</taxon>
        <taxon>Dikarya</taxon>
        <taxon>Basidiomycota</taxon>
        <taxon>Agaricomycotina</taxon>
        <taxon>Agaricomycetes</taxon>
        <taxon>Polyporales</taxon>
        <taxon>Irpicaceae</taxon>
        <taxon>Irpex</taxon>
    </lineage>
</organism>
<sequence length="484" mass="53120">MRSILNTFAALQQFSLGALLSSGTQVSLQSDFATNPSAGASAHPVCIVGAGPTGLTVAHDLEAKGYSTVIFEKQPKVGGKCQAYYDGPDGTTYHPLGALLFTNETFHETLPIIEASGLPLTPGIDPPVWKRYAYGLSEYAISVKDYPLPTEAEELEIAREMLRYKTYWESTFAPTYTAIGYPNGIPEEYAVPIATWLHNNGYKYLPSIMEFGMVPYGYGDISETPTIYMLQYFTPEVLGVFVATTDAYIVDFHRVFEYYASTLNQSTIHLNTTITAINRQNAQSPMITYTSPTSPVESTQPCSHIVLAFPPTFPSLPSLNMPLTTPELTLFAKLHTTPYTSSAVSVHTPFHTSYIQRPFEPLGEPVAFVQLFNDSDVATGWQWGEIASNLDDAKAVLASTITLVQIGANVTESESQVSPEDVRALQSAPYFAHFVGEELTTGEAYARLERLQGVSGTYWVSGLNGFETVEFAVRAGRDLVERFF</sequence>
<proteinExistence type="predicted"/>
<reference evidence="1" key="1">
    <citation type="journal article" date="2021" name="Environ. Microbiol.">
        <title>Gene family expansions and transcriptome signatures uncover fungal adaptations to wood decay.</title>
        <authorList>
            <person name="Hage H."/>
            <person name="Miyauchi S."/>
            <person name="Viragh M."/>
            <person name="Drula E."/>
            <person name="Min B."/>
            <person name="Chaduli D."/>
            <person name="Navarro D."/>
            <person name="Favel A."/>
            <person name="Norest M."/>
            <person name="Lesage-Meessen L."/>
            <person name="Balint B."/>
            <person name="Merenyi Z."/>
            <person name="de Eugenio L."/>
            <person name="Morin E."/>
            <person name="Martinez A.T."/>
            <person name="Baldrian P."/>
            <person name="Stursova M."/>
            <person name="Martinez M.J."/>
            <person name="Novotny C."/>
            <person name="Magnuson J.K."/>
            <person name="Spatafora J.W."/>
            <person name="Maurice S."/>
            <person name="Pangilinan J."/>
            <person name="Andreopoulos W."/>
            <person name="LaButti K."/>
            <person name="Hundley H."/>
            <person name="Na H."/>
            <person name="Kuo A."/>
            <person name="Barry K."/>
            <person name="Lipzen A."/>
            <person name="Henrissat B."/>
            <person name="Riley R."/>
            <person name="Ahrendt S."/>
            <person name="Nagy L.G."/>
            <person name="Grigoriev I.V."/>
            <person name="Martin F."/>
            <person name="Rosso M.N."/>
        </authorList>
    </citation>
    <scope>NUCLEOTIDE SEQUENCE</scope>
    <source>
        <strain evidence="1">CBS 384.51</strain>
    </source>
</reference>
<protein>
    <submittedName>
        <fullName evidence="1">Uncharacterized protein</fullName>
    </submittedName>
</protein>
<dbReference type="EMBL" id="MU274976">
    <property type="protein sequence ID" value="KAI0083272.1"/>
    <property type="molecule type" value="Genomic_DNA"/>
</dbReference>